<dbReference type="InterPro" id="IPR005135">
    <property type="entry name" value="Endo/exonuclease/phosphatase"/>
</dbReference>
<keyword evidence="1" id="KW-0732">Signal</keyword>
<evidence type="ECO:0000259" key="2">
    <source>
        <dbReference type="Pfam" id="PF03372"/>
    </source>
</evidence>
<organism evidence="3 4">
    <name type="scientific">Exaiptasia diaphana</name>
    <name type="common">Tropical sea anemone</name>
    <name type="synonym">Aiptasia pulchella</name>
    <dbReference type="NCBI Taxonomy" id="2652724"/>
    <lineage>
        <taxon>Eukaryota</taxon>
        <taxon>Metazoa</taxon>
        <taxon>Cnidaria</taxon>
        <taxon>Anthozoa</taxon>
        <taxon>Hexacorallia</taxon>
        <taxon>Actiniaria</taxon>
        <taxon>Aiptasiidae</taxon>
        <taxon>Exaiptasia</taxon>
    </lineage>
</organism>
<keyword evidence="4" id="KW-1185">Reference proteome</keyword>
<dbReference type="OMA" id="MHVATKW"/>
<reference evidence="3" key="1">
    <citation type="submission" date="2022-11" db="UniProtKB">
        <authorList>
            <consortium name="EnsemblMetazoa"/>
        </authorList>
    </citation>
    <scope>IDENTIFICATION</scope>
</reference>
<dbReference type="GeneID" id="110251937"/>
<evidence type="ECO:0000313" key="3">
    <source>
        <dbReference type="EnsemblMetazoa" id="XP_020914345.1"/>
    </source>
</evidence>
<accession>A0A913Y4M2</accession>
<dbReference type="PANTHER" id="PTHR12121:SF34">
    <property type="entry name" value="PROTEIN ANGEL"/>
    <property type="match status" value="1"/>
</dbReference>
<dbReference type="AlphaFoldDB" id="A0A913Y4M2"/>
<evidence type="ECO:0000313" key="4">
    <source>
        <dbReference type="Proteomes" id="UP000887567"/>
    </source>
</evidence>
<dbReference type="PANTHER" id="PTHR12121">
    <property type="entry name" value="CARBON CATABOLITE REPRESSOR PROTEIN 4"/>
    <property type="match status" value="1"/>
</dbReference>
<dbReference type="InterPro" id="IPR036691">
    <property type="entry name" value="Endo/exonu/phosph_ase_sf"/>
</dbReference>
<dbReference type="OrthoDB" id="10253982at2759"/>
<dbReference type="RefSeq" id="XP_020914345.1">
    <property type="nucleotide sequence ID" value="XM_021058686.2"/>
</dbReference>
<feature type="signal peptide" evidence="1">
    <location>
        <begin position="1"/>
        <end position="22"/>
    </location>
</feature>
<dbReference type="GO" id="GO:0000175">
    <property type="term" value="F:3'-5'-RNA exonuclease activity"/>
    <property type="evidence" value="ECO:0007669"/>
    <property type="project" value="TreeGrafter"/>
</dbReference>
<dbReference type="InterPro" id="IPR050410">
    <property type="entry name" value="CCR4/nocturin_mRNA_transcr"/>
</dbReference>
<proteinExistence type="predicted"/>
<sequence>MIRFSIKFLAPILLSKMAVAAASNKVSFRCATFNILAPCYRRLEGQYSKWESSQPNLYMERLQSIIQLISQQPKLDTICLQEFWFNSDALELFENKLGDRYKIIKLKRQGEKTDGLAIFVDRSLRILATQSLRFNDYGYRVALLLHLELPDNGYEVILTTTHLSYCHNFFDQYVRMSQAQKVVDGINSYMERDDIEAPPVILCGDFNSPQENPVYKYVCQNGFTSSFKNVHGREPLVTHKDHTGQEMSVDYVFYRNSGSQTIKPISSTLIPEKYSDQTWPKEFNISDHRMLITEFEIESQSEPDT</sequence>
<feature type="domain" description="Endonuclease/exonuclease/phosphatase" evidence="2">
    <location>
        <begin position="32"/>
        <end position="288"/>
    </location>
</feature>
<name>A0A913Y4M2_EXADI</name>
<dbReference type="SUPFAM" id="SSF56219">
    <property type="entry name" value="DNase I-like"/>
    <property type="match status" value="1"/>
</dbReference>
<dbReference type="Pfam" id="PF03372">
    <property type="entry name" value="Exo_endo_phos"/>
    <property type="match status" value="1"/>
</dbReference>
<dbReference type="KEGG" id="epa:110251937"/>
<feature type="chain" id="PRO_5037479689" description="Endonuclease/exonuclease/phosphatase domain-containing protein" evidence="1">
    <location>
        <begin position="23"/>
        <end position="305"/>
    </location>
</feature>
<protein>
    <recommendedName>
        <fullName evidence="2">Endonuclease/exonuclease/phosphatase domain-containing protein</fullName>
    </recommendedName>
</protein>
<dbReference type="Proteomes" id="UP000887567">
    <property type="component" value="Unplaced"/>
</dbReference>
<evidence type="ECO:0000256" key="1">
    <source>
        <dbReference type="SAM" id="SignalP"/>
    </source>
</evidence>
<dbReference type="Gene3D" id="3.60.10.10">
    <property type="entry name" value="Endonuclease/exonuclease/phosphatase"/>
    <property type="match status" value="1"/>
</dbReference>
<dbReference type="EnsemblMetazoa" id="XM_021058686.2">
    <property type="protein sequence ID" value="XP_020914345.1"/>
    <property type="gene ID" value="LOC110251937"/>
</dbReference>